<feature type="compositionally biased region" description="Polar residues" evidence="1">
    <location>
        <begin position="62"/>
        <end position="73"/>
    </location>
</feature>
<dbReference type="EMBL" id="KT246521">
    <property type="protein sequence ID" value="ALL40612.1"/>
    <property type="molecule type" value="mRNA"/>
</dbReference>
<evidence type="ECO:0008006" key="4">
    <source>
        <dbReference type="Google" id="ProtNLM"/>
    </source>
</evidence>
<dbReference type="AlphaFoldDB" id="A0A0S1MIB0"/>
<evidence type="ECO:0000256" key="2">
    <source>
        <dbReference type="SAM" id="SignalP"/>
    </source>
</evidence>
<evidence type="ECO:0000256" key="1">
    <source>
        <dbReference type="SAM" id="MobiDB-lite"/>
    </source>
</evidence>
<keyword evidence="2" id="KW-0732">Signal</keyword>
<accession>A0A0S1MIB0</accession>
<name>A0A0S1MIB0_PHAPC</name>
<feature type="chain" id="PRO_5006588964" description="Secreted protein" evidence="2">
    <location>
        <begin position="25"/>
        <end position="73"/>
    </location>
</feature>
<evidence type="ECO:0000313" key="3">
    <source>
        <dbReference type="EMBL" id="ALL40612.1"/>
    </source>
</evidence>
<organism evidence="3">
    <name type="scientific">Phakopsora pachyrhizi</name>
    <name type="common">Asian soybean rust disease fungus</name>
    <dbReference type="NCBI Taxonomy" id="170000"/>
    <lineage>
        <taxon>Eukaryota</taxon>
        <taxon>Fungi</taxon>
        <taxon>Dikarya</taxon>
        <taxon>Basidiomycota</taxon>
        <taxon>Pucciniomycotina</taxon>
        <taxon>Pucciniomycetes</taxon>
        <taxon>Pucciniales</taxon>
        <taxon>Phakopsoraceae</taxon>
        <taxon>Phakopsora</taxon>
    </lineage>
</organism>
<sequence>MNIISSIYLAVAAILISQNNFTSAANLNTRDEVPKPVHFRYEARSVERYNHLEARRKRRKPQNFNGNSVNTGN</sequence>
<feature type="region of interest" description="Disordered" evidence="1">
    <location>
        <begin position="50"/>
        <end position="73"/>
    </location>
</feature>
<feature type="signal peptide" evidence="2">
    <location>
        <begin position="1"/>
        <end position="24"/>
    </location>
</feature>
<protein>
    <recommendedName>
        <fullName evidence="4">Secreted protein</fullName>
    </recommendedName>
</protein>
<reference evidence="3" key="1">
    <citation type="submission" date="2015-07" db="EMBL/GenBank/DDBJ databases">
        <title>Elucidating the P. pachyrhizi secretome and potential effectors.</title>
        <authorList>
            <person name="de Carvalho M.C.C.G."/>
            <person name="Nascimento L.C."/>
            <person name="Darben L.M."/>
            <person name="Polizel-Podanosqui A.M."/>
            <person name="Lopes-Caitar V.S."/>
            <person name="Rocha C.S."/>
            <person name="Qi M."/>
            <person name="Carazolle M."/>
            <person name="Kuwahara M.K."/>
            <person name="Pereira G.A.G."/>
            <person name="Abdelnoor R.V."/>
            <person name="Whitham S.A."/>
            <person name="Marcelino-Guimaraes F.C."/>
        </authorList>
    </citation>
    <scope>NUCLEOTIDE SEQUENCE</scope>
</reference>
<proteinExistence type="evidence at transcript level"/>